<dbReference type="GO" id="GO:0005975">
    <property type="term" value="P:carbohydrate metabolic process"/>
    <property type="evidence" value="ECO:0007669"/>
    <property type="project" value="InterPro"/>
</dbReference>
<dbReference type="InterPro" id="IPR013320">
    <property type="entry name" value="ConA-like_dom_sf"/>
</dbReference>
<dbReference type="SMART" id="SM00640">
    <property type="entry name" value="Glyco_32"/>
    <property type="match status" value="1"/>
</dbReference>
<keyword evidence="3" id="KW-0378">Hydrolase</keyword>
<keyword evidence="4" id="KW-0326">Glycosidase</keyword>
<dbReference type="PANTHER" id="PTHR43101">
    <property type="entry name" value="BETA-FRUCTOSIDASE"/>
    <property type="match status" value="1"/>
</dbReference>
<dbReference type="CDD" id="cd08996">
    <property type="entry name" value="GH32_FFase"/>
    <property type="match status" value="1"/>
</dbReference>
<protein>
    <recommendedName>
        <fullName evidence="2">beta-fructofuranosidase</fullName>
        <ecNumber evidence="2">3.2.1.26</ecNumber>
    </recommendedName>
</protein>
<dbReference type="PATRIC" id="fig|1218493.3.peg.1592"/>
<dbReference type="InterPro" id="IPR051214">
    <property type="entry name" value="GH32_Enzymes"/>
</dbReference>
<dbReference type="PANTHER" id="PTHR43101:SF1">
    <property type="entry name" value="BETA-FRUCTOSIDASE"/>
    <property type="match status" value="1"/>
</dbReference>
<dbReference type="InterPro" id="IPR023296">
    <property type="entry name" value="Glyco_hydro_beta-prop_sf"/>
</dbReference>
<dbReference type="InterPro" id="IPR013148">
    <property type="entry name" value="Glyco_hydro_32_N"/>
</dbReference>
<dbReference type="AlphaFoldDB" id="A0A0F4L794"/>
<dbReference type="GO" id="GO:0004564">
    <property type="term" value="F:beta-fructofuranosidase activity"/>
    <property type="evidence" value="ECO:0007669"/>
    <property type="project" value="UniProtKB-EC"/>
</dbReference>
<proteinExistence type="inferred from homology"/>
<evidence type="ECO:0000259" key="5">
    <source>
        <dbReference type="Pfam" id="PF00251"/>
    </source>
</evidence>
<dbReference type="EC" id="3.2.1.26" evidence="2"/>
<organism evidence="6 7">
    <name type="scientific">Lactobacillus kullabergensis</name>
    <dbReference type="NCBI Taxonomy" id="1218493"/>
    <lineage>
        <taxon>Bacteria</taxon>
        <taxon>Bacillati</taxon>
        <taxon>Bacillota</taxon>
        <taxon>Bacilli</taxon>
        <taxon>Lactobacillales</taxon>
        <taxon>Lactobacillaceae</taxon>
        <taxon>Lactobacillus</taxon>
    </lineage>
</organism>
<dbReference type="Gene3D" id="2.115.10.20">
    <property type="entry name" value="Glycosyl hydrolase domain, family 43"/>
    <property type="match status" value="1"/>
</dbReference>
<dbReference type="InterPro" id="IPR001362">
    <property type="entry name" value="Glyco_hydro_32"/>
</dbReference>
<dbReference type="SUPFAM" id="SSF49899">
    <property type="entry name" value="Concanavalin A-like lectins/glucanases"/>
    <property type="match status" value="1"/>
</dbReference>
<evidence type="ECO:0000256" key="1">
    <source>
        <dbReference type="ARBA" id="ARBA00009902"/>
    </source>
</evidence>
<dbReference type="EMBL" id="JXBY01000025">
    <property type="protein sequence ID" value="KJY54500.1"/>
    <property type="molecule type" value="Genomic_DNA"/>
</dbReference>
<dbReference type="STRING" id="1218493.JF76_15200"/>
<feature type="domain" description="Glycosyl hydrolase family 32 N-terminal" evidence="5">
    <location>
        <begin position="21"/>
        <end position="320"/>
    </location>
</feature>
<dbReference type="Pfam" id="PF00251">
    <property type="entry name" value="Glyco_hydro_32N"/>
    <property type="match status" value="1"/>
</dbReference>
<sequence>MNLIDKANETLKSNSHKYKYHLAPNSGWSNDPNGLIYYKGSYHVFMQNDPFSTTANKIFWGHFVSKDLVHWQQVKFALAPDQKYDKDGCYSGSAIVFQNKLFLFYAGHRNEKNTYVESICVAESQDGINFTKSKNNPIISRDSTINTKRFRDPKIIFKNNYFYIIVGGESTDQIGQLLLYQGNNIYGPWKYLKRISNKRSEQGNMLECPDYFDISGKHILLCSPKGMKTSEKHGFGSFYYFNNLKFNNEFLPTPQNLDYGYDFYAPQTLFDPVKKRRLLIGWSGLPTEQEKERQNNFISIGALTLLRELTIKNEKLFQKPVNEYKKLRYNKKEFTAETSICTNFSEFTFKQVPSEFNFELSSNSASYKLTVENNILFLKVKDRIRKHNQKINDLKKISNLDLYIDKDLIELYLNDGEFVFTSKCEFESSKIKVDFDSKDKVVGFSYQINSIYR</sequence>
<dbReference type="Proteomes" id="UP000033533">
    <property type="component" value="Unassembled WGS sequence"/>
</dbReference>
<accession>A0A0F4L794</accession>
<dbReference type="RefSeq" id="WP_045928511.1">
    <property type="nucleotide sequence ID" value="NZ_JBHSZS010000026.1"/>
</dbReference>
<evidence type="ECO:0000256" key="2">
    <source>
        <dbReference type="ARBA" id="ARBA00012758"/>
    </source>
</evidence>
<dbReference type="SUPFAM" id="SSF75005">
    <property type="entry name" value="Arabinanase/levansucrase/invertase"/>
    <property type="match status" value="1"/>
</dbReference>
<evidence type="ECO:0000256" key="4">
    <source>
        <dbReference type="ARBA" id="ARBA00023295"/>
    </source>
</evidence>
<comment type="similarity">
    <text evidence="1">Belongs to the glycosyl hydrolase 32 family.</text>
</comment>
<gene>
    <name evidence="6" type="ORF">JF76_15200</name>
</gene>
<name>A0A0F4L794_9LACO</name>
<evidence type="ECO:0000313" key="7">
    <source>
        <dbReference type="Proteomes" id="UP000033533"/>
    </source>
</evidence>
<evidence type="ECO:0000313" key="6">
    <source>
        <dbReference type="EMBL" id="KJY54500.1"/>
    </source>
</evidence>
<evidence type="ECO:0000256" key="3">
    <source>
        <dbReference type="ARBA" id="ARBA00022801"/>
    </source>
</evidence>
<comment type="caution">
    <text evidence="6">The sequence shown here is derived from an EMBL/GenBank/DDBJ whole genome shotgun (WGS) entry which is preliminary data.</text>
</comment>
<reference evidence="6 7" key="1">
    <citation type="submission" date="2014-12" db="EMBL/GenBank/DDBJ databases">
        <title>Comparative genomics of the lactic acid bacteria isolated from the honey bee gut.</title>
        <authorList>
            <person name="Ellegaard K.M."/>
            <person name="Tamarit D."/>
            <person name="Javelind E."/>
            <person name="Olofsson T."/>
            <person name="Andersson S.G."/>
            <person name="Vasquez A."/>
        </authorList>
    </citation>
    <scope>NUCLEOTIDE SEQUENCE [LARGE SCALE GENOMIC DNA]</scope>
    <source>
        <strain evidence="6 7">Biut2</strain>
    </source>
</reference>
<dbReference type="OrthoDB" id="9759709at2"/>
<dbReference type="HOGENOM" id="CLU_001528_7_0_9"/>